<evidence type="ECO:0000313" key="1">
    <source>
        <dbReference type="EMBL" id="VFK38635.1"/>
    </source>
</evidence>
<protein>
    <recommendedName>
        <fullName evidence="2">PIN domain-containing protein</fullName>
    </recommendedName>
</protein>
<gene>
    <name evidence="1" type="ORF">BECKTC1821D_GA0114238_100515</name>
</gene>
<organism evidence="1">
    <name type="scientific">Candidatus Kentrum sp. TC</name>
    <dbReference type="NCBI Taxonomy" id="2126339"/>
    <lineage>
        <taxon>Bacteria</taxon>
        <taxon>Pseudomonadati</taxon>
        <taxon>Pseudomonadota</taxon>
        <taxon>Gammaproteobacteria</taxon>
        <taxon>Candidatus Kentrum</taxon>
    </lineage>
</organism>
<proteinExistence type="predicted"/>
<dbReference type="AlphaFoldDB" id="A0A450YAV5"/>
<evidence type="ECO:0008006" key="2">
    <source>
        <dbReference type="Google" id="ProtNLM"/>
    </source>
</evidence>
<accession>A0A450YAV5</accession>
<name>A0A450YAV5_9GAMM</name>
<reference evidence="1" key="1">
    <citation type="submission" date="2019-02" db="EMBL/GenBank/DDBJ databases">
        <authorList>
            <person name="Gruber-Vodicka R. H."/>
            <person name="Seah K. B. B."/>
        </authorList>
    </citation>
    <scope>NUCLEOTIDE SEQUENCE</scope>
    <source>
        <strain evidence="1">BECK_BZ123</strain>
    </source>
</reference>
<dbReference type="EMBL" id="CAADFS010000005">
    <property type="protein sequence ID" value="VFK38635.1"/>
    <property type="molecule type" value="Genomic_DNA"/>
</dbReference>
<sequence length="63" mass="6865">MNRTVLEQALIGKISDFEDAVIEQSGLLVGADVIVTRNTKDFMNASIPVIGPDEMLLMMNEGL</sequence>